<dbReference type="RefSeq" id="XP_040724509.1">
    <property type="nucleotide sequence ID" value="XM_040871772.1"/>
</dbReference>
<dbReference type="GO" id="GO:0006357">
    <property type="term" value="P:regulation of transcription by RNA polymerase II"/>
    <property type="evidence" value="ECO:0007669"/>
    <property type="project" value="InterPro"/>
</dbReference>
<evidence type="ECO:0000313" key="2">
    <source>
        <dbReference type="Proteomes" id="UP000193685"/>
    </source>
</evidence>
<dbReference type="EMBL" id="MCFI01000012">
    <property type="protein sequence ID" value="ORY80864.1"/>
    <property type="molecule type" value="Genomic_DNA"/>
</dbReference>
<dbReference type="SUPFAM" id="SSF47954">
    <property type="entry name" value="Cyclin-like"/>
    <property type="match status" value="1"/>
</dbReference>
<evidence type="ECO:0000313" key="1">
    <source>
        <dbReference type="EMBL" id="ORY80864.1"/>
    </source>
</evidence>
<dbReference type="STRING" id="56484.A0A1Y2FBP7"/>
<accession>A0A1Y2FBP7</accession>
<protein>
    <submittedName>
        <fullName evidence="1">Uncharacterized protein</fullName>
    </submittedName>
</protein>
<dbReference type="InterPro" id="IPR043198">
    <property type="entry name" value="Cyclin/Ssn8"/>
</dbReference>
<dbReference type="Proteomes" id="UP000193685">
    <property type="component" value="Unassembled WGS sequence"/>
</dbReference>
<keyword evidence="2" id="KW-1185">Reference proteome</keyword>
<comment type="caution">
    <text evidence="1">The sequence shown here is derived from an EMBL/GenBank/DDBJ whole genome shotgun (WGS) entry which is preliminary data.</text>
</comment>
<reference evidence="1 2" key="1">
    <citation type="submission" date="2016-07" db="EMBL/GenBank/DDBJ databases">
        <title>Pervasive Adenine N6-methylation of Active Genes in Fungi.</title>
        <authorList>
            <consortium name="DOE Joint Genome Institute"/>
            <person name="Mondo S.J."/>
            <person name="Dannebaum R.O."/>
            <person name="Kuo R.C."/>
            <person name="Labutti K."/>
            <person name="Haridas S."/>
            <person name="Kuo A."/>
            <person name="Salamov A."/>
            <person name="Ahrendt S.R."/>
            <person name="Lipzen A."/>
            <person name="Sullivan W."/>
            <person name="Andreopoulos W.B."/>
            <person name="Clum A."/>
            <person name="Lindquist E."/>
            <person name="Daum C."/>
            <person name="Ramamoorthy G.K."/>
            <person name="Gryganskyi A."/>
            <person name="Culley D."/>
            <person name="Magnuson J.K."/>
            <person name="James T.Y."/>
            <person name="O'Malley M.A."/>
            <person name="Stajich J.E."/>
            <person name="Spatafora J.W."/>
            <person name="Visel A."/>
            <person name="Grigoriev I.V."/>
        </authorList>
    </citation>
    <scope>NUCLEOTIDE SEQUENCE [LARGE SCALE GENOMIC DNA]</scope>
    <source>
        <strain evidence="1 2">12-1054</strain>
    </source>
</reference>
<dbReference type="Gene3D" id="1.10.472.10">
    <property type="entry name" value="Cyclin-like"/>
    <property type="match status" value="1"/>
</dbReference>
<name>A0A1Y2FBP7_PROLT</name>
<sequence length="228" mass="25213">MSSQSLLLLLSSQLRMTEHATALALCYLHKLQKHHTSASERLLDDATAALACLSLASKMAEQPRRLSEILLPAHTHLQPDKAPLTIPSTEYDTLRASLVNAELLLLRVIQFDCRQATPFEFLPRLLKRAVLFETTHAPKQRGEGTCRAEETPLGLLARTLCLEGLQSRQVALFFTAKTIAAAAILRALGRMHIDLVHGSRDPRAQMAFVADACKLDLIDVQECVEAFP</sequence>
<dbReference type="OMA" id="WASEESC"/>
<dbReference type="GO" id="GO:0016538">
    <property type="term" value="F:cyclin-dependent protein serine/threonine kinase regulator activity"/>
    <property type="evidence" value="ECO:0007669"/>
    <property type="project" value="InterPro"/>
</dbReference>
<dbReference type="GeneID" id="63788371"/>
<dbReference type="OrthoDB" id="25002at2759"/>
<dbReference type="InterPro" id="IPR036915">
    <property type="entry name" value="Cyclin-like_sf"/>
</dbReference>
<organism evidence="1 2">
    <name type="scientific">Protomyces lactucae-debilis</name>
    <dbReference type="NCBI Taxonomy" id="2754530"/>
    <lineage>
        <taxon>Eukaryota</taxon>
        <taxon>Fungi</taxon>
        <taxon>Dikarya</taxon>
        <taxon>Ascomycota</taxon>
        <taxon>Taphrinomycotina</taxon>
        <taxon>Taphrinomycetes</taxon>
        <taxon>Taphrinales</taxon>
        <taxon>Protomycetaceae</taxon>
        <taxon>Protomyces</taxon>
    </lineage>
</organism>
<gene>
    <name evidence="1" type="ORF">BCR37DRAFT_399223</name>
</gene>
<dbReference type="AlphaFoldDB" id="A0A1Y2FBP7"/>
<proteinExistence type="predicted"/>
<dbReference type="PANTHER" id="PTHR10026">
    <property type="entry name" value="CYCLIN"/>
    <property type="match status" value="1"/>
</dbReference>